<reference evidence="1 2" key="1">
    <citation type="submission" date="2008-06" db="EMBL/GenBank/DDBJ databases">
        <authorList>
            <person name="Smith A.L."/>
            <person name="Paladin E.C."/>
            <person name="Jacobs-Sera D."/>
            <person name="Hendirx R.W."/>
            <person name="Hatfull G.F."/>
        </authorList>
    </citation>
    <scope>NUCLEOTIDE SEQUENCE [LARGE SCALE GENOMIC DNA]</scope>
</reference>
<organism evidence="1 2">
    <name type="scientific">Mycobacterium phage Myrna</name>
    <dbReference type="NCBI Taxonomy" id="546805"/>
    <lineage>
        <taxon>Viruses</taxon>
        <taxon>Duplodnaviria</taxon>
        <taxon>Heunggongvirae</taxon>
        <taxon>Uroviricota</taxon>
        <taxon>Caudoviricetes</taxon>
        <taxon>Ceeclamvirinae</taxon>
        <taxon>Myrnavirus</taxon>
        <taxon>Myrnavirus myrna</taxon>
    </lineage>
</organism>
<name>B5LJF0_9CAUD</name>
<evidence type="ECO:0000313" key="1">
    <source>
        <dbReference type="EMBL" id="ACH62147.1"/>
    </source>
</evidence>
<keyword evidence="2" id="KW-1185">Reference proteome</keyword>
<dbReference type="KEGG" id="vg:6920882"/>
<dbReference type="RefSeq" id="YP_002225057.1">
    <property type="nucleotide sequence ID" value="NC_011273.1"/>
</dbReference>
<dbReference type="GeneID" id="6920882"/>
<gene>
    <name evidence="1" type="primary">178</name>
    <name evidence="1" type="ORF">MYRNA_178</name>
</gene>
<dbReference type="EMBL" id="EU826466">
    <property type="protein sequence ID" value="ACH62147.1"/>
    <property type="molecule type" value="Genomic_DNA"/>
</dbReference>
<dbReference type="Proteomes" id="UP000001849">
    <property type="component" value="Segment"/>
</dbReference>
<sequence>MAVQIPTFHGDEINVVNRDDGRVAMELEDPETKVPTGVVLLTAEGAIELGKALQAKGEFLWGILREEIEGPKDV</sequence>
<proteinExistence type="predicted"/>
<protein>
    <submittedName>
        <fullName evidence="1">Uncharacterized protein</fullName>
    </submittedName>
</protein>
<evidence type="ECO:0000313" key="2">
    <source>
        <dbReference type="Proteomes" id="UP000001849"/>
    </source>
</evidence>
<accession>B5LJF0</accession>